<protein>
    <submittedName>
        <fullName evidence="9">Peptidyl-dipeptidase Dcp</fullName>
    </submittedName>
</protein>
<feature type="domain" description="Peptidase M3A/M3B catalytic" evidence="8">
    <location>
        <begin position="303"/>
        <end position="752"/>
    </location>
</feature>
<dbReference type="InterPro" id="IPR001567">
    <property type="entry name" value="Pept_M3A_M3B_dom"/>
</dbReference>
<comment type="cofactor">
    <cofactor evidence="7">
        <name>Zn(2+)</name>
        <dbReference type="ChEBI" id="CHEBI:29105"/>
    </cofactor>
    <text evidence="7">Binds 1 zinc ion.</text>
</comment>
<comment type="caution">
    <text evidence="9">The sequence shown here is derived from an EMBL/GenBank/DDBJ whole genome shotgun (WGS) entry which is preliminary data.</text>
</comment>
<dbReference type="PANTHER" id="PTHR43660">
    <property type="entry name" value="DIPEPTIDYL CARBOXYPEPTIDASE"/>
    <property type="match status" value="1"/>
</dbReference>
<keyword evidence="2 7" id="KW-0645">Protease</keyword>
<evidence type="ECO:0000256" key="2">
    <source>
        <dbReference type="ARBA" id="ARBA00022670"/>
    </source>
</evidence>
<evidence type="ECO:0000256" key="7">
    <source>
        <dbReference type="RuleBase" id="RU003435"/>
    </source>
</evidence>
<evidence type="ECO:0000256" key="6">
    <source>
        <dbReference type="ARBA" id="ARBA00023049"/>
    </source>
</evidence>
<keyword evidence="4 7" id="KW-0378">Hydrolase</keyword>
<keyword evidence="10" id="KW-1185">Reference proteome</keyword>
<evidence type="ECO:0000259" key="8">
    <source>
        <dbReference type="Pfam" id="PF01432"/>
    </source>
</evidence>
<evidence type="ECO:0000256" key="4">
    <source>
        <dbReference type="ARBA" id="ARBA00022801"/>
    </source>
</evidence>
<dbReference type="Gene3D" id="1.10.1370.40">
    <property type="match status" value="1"/>
</dbReference>
<dbReference type="CDD" id="cd06456">
    <property type="entry name" value="M3A_DCP"/>
    <property type="match status" value="1"/>
</dbReference>
<reference evidence="9 10" key="1">
    <citation type="submission" date="2016-10" db="EMBL/GenBank/DDBJ databases">
        <authorList>
            <person name="Varghese N."/>
            <person name="Submissions S."/>
        </authorList>
    </citation>
    <scope>NUCLEOTIDE SEQUENCE [LARGE SCALE GENOMIC DNA]</scope>
    <source>
        <strain evidence="9 10">DSM 16525</strain>
    </source>
</reference>
<evidence type="ECO:0000256" key="3">
    <source>
        <dbReference type="ARBA" id="ARBA00022723"/>
    </source>
</evidence>
<dbReference type="SUPFAM" id="SSF55486">
    <property type="entry name" value="Metalloproteases ('zincins'), catalytic domain"/>
    <property type="match status" value="1"/>
</dbReference>
<dbReference type="Pfam" id="PF01432">
    <property type="entry name" value="Peptidase_M3"/>
    <property type="match status" value="1"/>
</dbReference>
<dbReference type="Gene3D" id="1.10.1370.10">
    <property type="entry name" value="Neurolysin, domain 3"/>
    <property type="match status" value="1"/>
</dbReference>
<dbReference type="RefSeq" id="WP_083560571.1">
    <property type="nucleotide sequence ID" value="NZ_FOIB01000011.1"/>
</dbReference>
<name>A0ABY1CSU1_MYXFU</name>
<evidence type="ECO:0000313" key="10">
    <source>
        <dbReference type="Proteomes" id="UP000183760"/>
    </source>
</evidence>
<dbReference type="PROSITE" id="PS51257">
    <property type="entry name" value="PROKAR_LIPOPROTEIN"/>
    <property type="match status" value="1"/>
</dbReference>
<dbReference type="InterPro" id="IPR034005">
    <property type="entry name" value="M3A_DCP"/>
</dbReference>
<dbReference type="InterPro" id="IPR024077">
    <property type="entry name" value="Neurolysin/TOP_dom2"/>
</dbReference>
<proteinExistence type="inferred from homology"/>
<dbReference type="Proteomes" id="UP000183760">
    <property type="component" value="Unassembled WGS sequence"/>
</dbReference>
<gene>
    <name evidence="9" type="ORF">SAMN05443572_111211</name>
</gene>
<dbReference type="Gene3D" id="3.40.390.10">
    <property type="entry name" value="Collagenase (Catalytic Domain)"/>
    <property type="match status" value="1"/>
</dbReference>
<accession>A0ABY1CSU1</accession>
<evidence type="ECO:0000313" key="9">
    <source>
        <dbReference type="EMBL" id="SEU36513.1"/>
    </source>
</evidence>
<keyword evidence="5 7" id="KW-0862">Zinc</keyword>
<keyword evidence="3 7" id="KW-0479">Metal-binding</keyword>
<evidence type="ECO:0000256" key="1">
    <source>
        <dbReference type="ARBA" id="ARBA00006040"/>
    </source>
</evidence>
<keyword evidence="6 7" id="KW-0482">Metalloprotease</keyword>
<dbReference type="InterPro" id="IPR045090">
    <property type="entry name" value="Pept_M3A_M3B"/>
</dbReference>
<evidence type="ECO:0000256" key="5">
    <source>
        <dbReference type="ARBA" id="ARBA00022833"/>
    </source>
</evidence>
<comment type="similarity">
    <text evidence="1 7">Belongs to the peptidase M3 family.</text>
</comment>
<dbReference type="EMBL" id="FOIB01000011">
    <property type="protein sequence ID" value="SEU36513.1"/>
    <property type="molecule type" value="Genomic_DNA"/>
</dbReference>
<dbReference type="InterPro" id="IPR024079">
    <property type="entry name" value="MetalloPept_cat_dom_sf"/>
</dbReference>
<dbReference type="PANTHER" id="PTHR43660:SF1">
    <property type="entry name" value="DIPEPTIDYL CARBOXYPEPTIDASE"/>
    <property type="match status" value="1"/>
</dbReference>
<organism evidence="9 10">
    <name type="scientific">Myxococcus fulvus</name>
    <dbReference type="NCBI Taxonomy" id="33"/>
    <lineage>
        <taxon>Bacteria</taxon>
        <taxon>Pseudomonadati</taxon>
        <taxon>Myxococcota</taxon>
        <taxon>Myxococcia</taxon>
        <taxon>Myxococcales</taxon>
        <taxon>Cystobacterineae</taxon>
        <taxon>Myxococcaceae</taxon>
        <taxon>Myxococcus</taxon>
    </lineage>
</organism>
<sequence length="754" mass="84889">MEKSIARIEPTWIGRTFATFVALALATLTSQACSAGAHQTGEVKKETASVKTTGGEPVRHETGTLDVPEIRAVPALPANPLLEPWAGPYGGVPPFDRVKVEQFEPAFEVAMEENRREIAAIVRTKEAPTFENTIAAMEDAGRTFTRVYEVYSAWSKVMNTPDFQQVERVMEPRLAAFWDEQAQDFALLHRVQAIHDSPEMARLTPEQRRLVQYYYQDFARSGAKLDAPGRKRIAELNQRLATLYTSFSQNVRADEADAVVIDNEADLEGLPEALRKAGATEAETRGLKGRWVVSNTRSAVADFLTYLDDRALREKVWRNYDSRGDHGDAHDNNAIVSEIHALRVEQARLLGFPTYAHRQLEATMVATPERALKMLMDAWAPSVAQVRADVAAMRTLARRSGLTEDIAPWDYRYFAEKVRKAKYDFDDTEVKPYLQLEKLREGMFWVAGELFGFTFASADGVPVYHPDVRVFEVKDRASGRHVGLLYFDPYARQGKYNGGQSDPFRIQERFRGEVTPIVSTNMPFVKPGAGEVALVGWRDAETLFHEFGHALHYLSSNVSYPSLSGGRVVSDYQEFPGELLERWVATPEVLGRFALHHKTGKPMPPALLAKIQKAETFNQGFYMVSFLASALVEMKLHLAKEQPLDPDVFERDTLQQLGAPAEVGMGNRIPHYGHVFASNAYAAGIYRYFWAEMLAADAFEAFRQVRRLHDPELAARLRQHVFSVGNTVDPFEGYRAFRGRDATSEALMRQRGLR</sequence>